<comment type="subunit">
    <text evidence="2">Homodimer.</text>
</comment>
<proteinExistence type="inferred from homology"/>
<dbReference type="InterPro" id="IPR003732">
    <property type="entry name" value="Daa-tRNA_deacyls_DTD"/>
</dbReference>
<accession>A0A8J3Y5C8</accession>
<dbReference type="AlphaFoldDB" id="A0A8J3Y5C8"/>
<organism evidence="3 4">
    <name type="scientific">Spirilliplanes yamanashiensis</name>
    <dbReference type="NCBI Taxonomy" id="42233"/>
    <lineage>
        <taxon>Bacteria</taxon>
        <taxon>Bacillati</taxon>
        <taxon>Actinomycetota</taxon>
        <taxon>Actinomycetes</taxon>
        <taxon>Micromonosporales</taxon>
        <taxon>Micromonosporaceae</taxon>
        <taxon>Spirilliplanes</taxon>
    </lineage>
</organism>
<dbReference type="EC" id="3.1.1.96" evidence="2"/>
<sequence length="159" mass="16652">MTETLHLRGTEITSGTVAGVRAVVQTVSSASVTVGDEVVGSIADGLLVLLGVTHDDTAATAATMARKVHELRILDDERSAADAGAPLLVVSQFTLYGDARKGRRPTWVAAAPAEVAEPLVTAFVEALRGRGAQVQTGRFRAHMLVQSVNVGPRTVLLEL</sequence>
<evidence type="ECO:0000313" key="3">
    <source>
        <dbReference type="EMBL" id="GIJ01645.1"/>
    </source>
</evidence>
<dbReference type="GO" id="GO:0005737">
    <property type="term" value="C:cytoplasm"/>
    <property type="evidence" value="ECO:0007669"/>
    <property type="project" value="UniProtKB-SubCell"/>
</dbReference>
<comment type="function">
    <text evidence="2">An aminoacyl-tRNA editing enzyme that deacylates mischarged D-aminoacyl-tRNAs. Also deacylates mischarged glycyl-tRNA(Ala), protecting cells against glycine mischarging by AlaRS. Acts via tRNA-based rather than protein-based catalysis; rejects L-amino acids rather than detecting D-amino acids in the active site. By recycling D-aminoacyl-tRNA to D-amino acids and free tRNA molecules, this enzyme counteracts the toxicity associated with the formation of D-aminoacyl-tRNA entities in vivo and helps enforce protein L-homochirality.</text>
</comment>
<keyword evidence="4" id="KW-1185">Reference proteome</keyword>
<comment type="catalytic activity">
    <reaction evidence="2">
        <text>a D-aminoacyl-tRNA + H2O = a tRNA + a D-alpha-amino acid + H(+)</text>
        <dbReference type="Rhea" id="RHEA:13953"/>
        <dbReference type="Rhea" id="RHEA-COMP:10123"/>
        <dbReference type="Rhea" id="RHEA-COMP:10124"/>
        <dbReference type="ChEBI" id="CHEBI:15377"/>
        <dbReference type="ChEBI" id="CHEBI:15378"/>
        <dbReference type="ChEBI" id="CHEBI:59871"/>
        <dbReference type="ChEBI" id="CHEBI:78442"/>
        <dbReference type="ChEBI" id="CHEBI:79333"/>
        <dbReference type="EC" id="3.1.1.96"/>
    </reaction>
</comment>
<dbReference type="FunFam" id="3.50.80.10:FF:000001">
    <property type="entry name" value="D-aminoacyl-tRNA deacylase"/>
    <property type="match status" value="1"/>
</dbReference>
<dbReference type="EMBL" id="BOOY01000005">
    <property type="protein sequence ID" value="GIJ01645.1"/>
    <property type="molecule type" value="Genomic_DNA"/>
</dbReference>
<evidence type="ECO:0000313" key="4">
    <source>
        <dbReference type="Proteomes" id="UP000652013"/>
    </source>
</evidence>
<protein>
    <recommendedName>
        <fullName evidence="2">D-aminoacyl-tRNA deacylase</fullName>
        <shortName evidence="2">DTD</shortName>
        <ecNumber evidence="2">3.1.1.96</ecNumber>
    </recommendedName>
    <alternativeName>
        <fullName evidence="2">Gly-tRNA(Ala) deacylase</fullName>
        <ecNumber evidence="2">3.1.1.-</ecNumber>
    </alternativeName>
</protein>
<dbReference type="GO" id="GO:0000049">
    <property type="term" value="F:tRNA binding"/>
    <property type="evidence" value="ECO:0007669"/>
    <property type="project" value="UniProtKB-UniRule"/>
</dbReference>
<dbReference type="SUPFAM" id="SSF69500">
    <property type="entry name" value="DTD-like"/>
    <property type="match status" value="1"/>
</dbReference>
<comment type="caution">
    <text evidence="3">The sequence shown here is derived from an EMBL/GenBank/DDBJ whole genome shotgun (WGS) entry which is preliminary data.</text>
</comment>
<comment type="domain">
    <text evidence="2">A Gly-cisPro motif from one monomer fits into the active site of the other monomer to allow specific chiral rejection of L-amino acids.</text>
</comment>
<evidence type="ECO:0000256" key="1">
    <source>
        <dbReference type="ARBA" id="ARBA00009673"/>
    </source>
</evidence>
<dbReference type="GO" id="GO:0043908">
    <property type="term" value="F:Ser(Gly)-tRNA(Ala) hydrolase activity"/>
    <property type="evidence" value="ECO:0007669"/>
    <property type="project" value="UniProtKB-UniRule"/>
</dbReference>
<dbReference type="GO" id="GO:0051500">
    <property type="term" value="F:D-tyrosyl-tRNA(Tyr) deacylase activity"/>
    <property type="evidence" value="ECO:0007669"/>
    <property type="project" value="TreeGrafter"/>
</dbReference>
<name>A0A8J3Y5C8_9ACTN</name>
<dbReference type="GO" id="GO:0106026">
    <property type="term" value="F:Gly-tRNA(Ala) deacylase activity"/>
    <property type="evidence" value="ECO:0007669"/>
    <property type="project" value="UniProtKB-UniRule"/>
</dbReference>
<dbReference type="HAMAP" id="MF_00518">
    <property type="entry name" value="Deacylase_Dtd"/>
    <property type="match status" value="1"/>
</dbReference>
<dbReference type="PANTHER" id="PTHR10472:SF5">
    <property type="entry name" value="D-AMINOACYL-TRNA DEACYLASE 1"/>
    <property type="match status" value="1"/>
</dbReference>
<keyword evidence="2" id="KW-0378">Hydrolase</keyword>
<dbReference type="EC" id="3.1.1.-" evidence="2"/>
<keyword evidence="2" id="KW-0820">tRNA-binding</keyword>
<evidence type="ECO:0000256" key="2">
    <source>
        <dbReference type="HAMAP-Rule" id="MF_00518"/>
    </source>
</evidence>
<dbReference type="GO" id="GO:0019478">
    <property type="term" value="P:D-amino acid catabolic process"/>
    <property type="evidence" value="ECO:0007669"/>
    <property type="project" value="UniProtKB-UniRule"/>
</dbReference>
<feature type="short sequence motif" description="Gly-cisPro motif, important for rejection of L-amino acids" evidence="2">
    <location>
        <begin position="151"/>
        <end position="152"/>
    </location>
</feature>
<dbReference type="Gene3D" id="3.50.80.10">
    <property type="entry name" value="D-tyrosyl-tRNA(Tyr) deacylase"/>
    <property type="match status" value="1"/>
</dbReference>
<keyword evidence="2" id="KW-0963">Cytoplasm</keyword>
<comment type="catalytic activity">
    <reaction evidence="2">
        <text>glycyl-tRNA(Ala) + H2O = tRNA(Ala) + glycine + H(+)</text>
        <dbReference type="Rhea" id="RHEA:53744"/>
        <dbReference type="Rhea" id="RHEA-COMP:9657"/>
        <dbReference type="Rhea" id="RHEA-COMP:13640"/>
        <dbReference type="ChEBI" id="CHEBI:15377"/>
        <dbReference type="ChEBI" id="CHEBI:15378"/>
        <dbReference type="ChEBI" id="CHEBI:57305"/>
        <dbReference type="ChEBI" id="CHEBI:78442"/>
        <dbReference type="ChEBI" id="CHEBI:78522"/>
    </reaction>
</comment>
<comment type="subcellular location">
    <subcellularLocation>
        <location evidence="2">Cytoplasm</location>
    </subcellularLocation>
</comment>
<comment type="similarity">
    <text evidence="1 2">Belongs to the DTD family.</text>
</comment>
<gene>
    <name evidence="2 3" type="primary">dtd</name>
    <name evidence="3" type="ORF">Sya03_09970</name>
</gene>
<dbReference type="NCBIfam" id="TIGR00256">
    <property type="entry name" value="D-aminoacyl-tRNA deacylase"/>
    <property type="match status" value="1"/>
</dbReference>
<dbReference type="PANTHER" id="PTHR10472">
    <property type="entry name" value="D-TYROSYL-TRNA TYR DEACYLASE"/>
    <property type="match status" value="1"/>
</dbReference>
<dbReference type="InterPro" id="IPR023509">
    <property type="entry name" value="DTD-like_sf"/>
</dbReference>
<dbReference type="Pfam" id="PF02580">
    <property type="entry name" value="Tyr_Deacylase"/>
    <property type="match status" value="1"/>
</dbReference>
<dbReference type="Proteomes" id="UP000652013">
    <property type="component" value="Unassembled WGS sequence"/>
</dbReference>
<keyword evidence="2" id="KW-0694">RNA-binding</keyword>
<reference evidence="3" key="1">
    <citation type="submission" date="2021-01" db="EMBL/GenBank/DDBJ databases">
        <title>Whole genome shotgun sequence of Spirilliplanes yamanashiensis NBRC 15828.</title>
        <authorList>
            <person name="Komaki H."/>
            <person name="Tamura T."/>
        </authorList>
    </citation>
    <scope>NUCLEOTIDE SEQUENCE</scope>
    <source>
        <strain evidence="3">NBRC 15828</strain>
    </source>
</reference>